<dbReference type="InterPro" id="IPR036870">
    <property type="entry name" value="Ribosomal_bS18_sf"/>
</dbReference>
<name>A0A232EM98_9HYME</name>
<dbReference type="GO" id="GO:0070181">
    <property type="term" value="F:small ribosomal subunit rRNA binding"/>
    <property type="evidence" value="ECO:0007669"/>
    <property type="project" value="TreeGrafter"/>
</dbReference>
<gene>
    <name evidence="3" type="ORF">TSAR_003140</name>
</gene>
<dbReference type="Proteomes" id="UP000215335">
    <property type="component" value="Unassembled WGS sequence"/>
</dbReference>
<dbReference type="STRING" id="543379.A0A232EM98"/>
<dbReference type="OrthoDB" id="10054543at2759"/>
<keyword evidence="1" id="KW-0689">Ribosomal protein</keyword>
<evidence type="ECO:0008006" key="5">
    <source>
        <dbReference type="Google" id="ProtNLM"/>
    </source>
</evidence>
<sequence length="158" mass="17859">MAIARLLASFRSNILSTNFHRSISLSAARDLKEIRETREGNTIIVEGVDLPHPKEHLMLKTSENGACPLCSAGVDVKHTDVLILKQFVNSQGRMLPRRVTGLCNIQQKRVGIMVAMAQKAGLMPNLAPPNSKKDPKKRYKWKAFNTYYDETTIKQNYY</sequence>
<keyword evidence="4" id="KW-1185">Reference proteome</keyword>
<comment type="caution">
    <text evidence="3">The sequence shown here is derived from an EMBL/GenBank/DDBJ whole genome shotgun (WGS) entry which is preliminary data.</text>
</comment>
<evidence type="ECO:0000313" key="4">
    <source>
        <dbReference type="Proteomes" id="UP000215335"/>
    </source>
</evidence>
<dbReference type="GO" id="GO:0005763">
    <property type="term" value="C:mitochondrial small ribosomal subunit"/>
    <property type="evidence" value="ECO:0007669"/>
    <property type="project" value="TreeGrafter"/>
</dbReference>
<dbReference type="SUPFAM" id="SSF46911">
    <property type="entry name" value="Ribosomal protein S18"/>
    <property type="match status" value="1"/>
</dbReference>
<organism evidence="3 4">
    <name type="scientific">Trichomalopsis sarcophagae</name>
    <dbReference type="NCBI Taxonomy" id="543379"/>
    <lineage>
        <taxon>Eukaryota</taxon>
        <taxon>Metazoa</taxon>
        <taxon>Ecdysozoa</taxon>
        <taxon>Arthropoda</taxon>
        <taxon>Hexapoda</taxon>
        <taxon>Insecta</taxon>
        <taxon>Pterygota</taxon>
        <taxon>Neoptera</taxon>
        <taxon>Endopterygota</taxon>
        <taxon>Hymenoptera</taxon>
        <taxon>Apocrita</taxon>
        <taxon>Proctotrupomorpha</taxon>
        <taxon>Chalcidoidea</taxon>
        <taxon>Pteromalidae</taxon>
        <taxon>Pteromalinae</taxon>
        <taxon>Trichomalopsis</taxon>
    </lineage>
</organism>
<dbReference type="GO" id="GO:0032543">
    <property type="term" value="P:mitochondrial translation"/>
    <property type="evidence" value="ECO:0007669"/>
    <property type="project" value="TreeGrafter"/>
</dbReference>
<reference evidence="3 4" key="1">
    <citation type="journal article" date="2017" name="Curr. Biol.">
        <title>The Evolution of Venom by Co-option of Single-Copy Genes.</title>
        <authorList>
            <person name="Martinson E.O."/>
            <person name="Mrinalini"/>
            <person name="Kelkar Y.D."/>
            <person name="Chang C.H."/>
            <person name="Werren J.H."/>
        </authorList>
    </citation>
    <scope>NUCLEOTIDE SEQUENCE [LARGE SCALE GENOMIC DNA]</scope>
    <source>
        <strain evidence="3 4">Alberta</strain>
        <tissue evidence="3">Whole body</tissue>
    </source>
</reference>
<dbReference type="EMBL" id="NNAY01003399">
    <property type="protein sequence ID" value="OXU19476.1"/>
    <property type="molecule type" value="Genomic_DNA"/>
</dbReference>
<dbReference type="GO" id="GO:0003735">
    <property type="term" value="F:structural constituent of ribosome"/>
    <property type="evidence" value="ECO:0007669"/>
    <property type="project" value="InterPro"/>
</dbReference>
<dbReference type="Gene3D" id="4.10.640.10">
    <property type="entry name" value="Ribosomal protein S18"/>
    <property type="match status" value="1"/>
</dbReference>
<evidence type="ECO:0000313" key="3">
    <source>
        <dbReference type="EMBL" id="OXU19476.1"/>
    </source>
</evidence>
<accession>A0A232EM98</accession>
<keyword evidence="2" id="KW-0687">Ribonucleoprotein</keyword>
<dbReference type="AlphaFoldDB" id="A0A232EM98"/>
<dbReference type="PANTHER" id="PTHR13479">
    <property type="entry name" value="30S RIBOSOMAL PROTEIN S18"/>
    <property type="match status" value="1"/>
</dbReference>
<proteinExistence type="predicted"/>
<dbReference type="InterPro" id="IPR001648">
    <property type="entry name" value="Ribosomal_bS18"/>
</dbReference>
<protein>
    <recommendedName>
        <fullName evidence="5">28S ribosomal protein S18a, mitochondrial</fullName>
    </recommendedName>
</protein>
<dbReference type="Pfam" id="PF01084">
    <property type="entry name" value="Ribosomal_S18"/>
    <property type="match status" value="1"/>
</dbReference>
<evidence type="ECO:0000256" key="2">
    <source>
        <dbReference type="ARBA" id="ARBA00023274"/>
    </source>
</evidence>
<evidence type="ECO:0000256" key="1">
    <source>
        <dbReference type="ARBA" id="ARBA00022980"/>
    </source>
</evidence>
<dbReference type="PANTHER" id="PTHR13479:SF66">
    <property type="entry name" value="LARGE RIBOSOMAL SUBUNIT PROTEIN ML66"/>
    <property type="match status" value="1"/>
</dbReference>